<dbReference type="EMBL" id="CM056811">
    <property type="protein sequence ID" value="KAJ8636592.1"/>
    <property type="molecule type" value="Genomic_DNA"/>
</dbReference>
<reference evidence="1 2" key="1">
    <citation type="journal article" date="2022" name="Hortic Res">
        <title>A haplotype resolved chromosomal level avocado genome allows analysis of novel avocado genes.</title>
        <authorList>
            <person name="Nath O."/>
            <person name="Fletcher S.J."/>
            <person name="Hayward A."/>
            <person name="Shaw L.M."/>
            <person name="Masouleh A.K."/>
            <person name="Furtado A."/>
            <person name="Henry R.J."/>
            <person name="Mitter N."/>
        </authorList>
    </citation>
    <scope>NUCLEOTIDE SEQUENCE [LARGE SCALE GENOMIC DNA]</scope>
    <source>
        <strain evidence="2">cv. Hass</strain>
    </source>
</reference>
<dbReference type="Proteomes" id="UP001234297">
    <property type="component" value="Chromosome 3"/>
</dbReference>
<proteinExistence type="predicted"/>
<accession>A0ACC2LT69</accession>
<evidence type="ECO:0000313" key="1">
    <source>
        <dbReference type="EMBL" id="KAJ8636592.1"/>
    </source>
</evidence>
<sequence length="423" mass="44596">MSKEADIKVVKIQTCVLKVYIHCDGCKQKVKKLLQKIEGVYSMNIDAEQGKVTVAGNVDPNTLIKKLQKNGKHAELWPSKGGNPQLNKQFQAVQIDNGEGPKGGKPQKGGKDLKGQQQQQQLLQKIKGLKDMKLPQLKDLKLPTKTKKSVKFNLPEDDDDVTDDGFDDDYDDDDMDDDGFDDDDFGMDPNEVKAHLKKAAMNRQNPPVGAPKNGKKGGAGDVQVQNKAMVGNTDAKDGNGGKKGGQSQGGGAGVAKKGGKNGGSQDHKNGGNGGTGNNKVATNGTNGGNNSASSGGKKGGGVGGGGKNDHMGHPMPNNMSHEFHGMNLSGGGANVGQMGNIPMGQMGNIPVQGLTAMNAGGYFQGAGPEFPAGNPYHQQQYIAAMIQQQRQNGMYARPPPHPPAGESYTNFFSDENANGCMIM</sequence>
<comment type="caution">
    <text evidence="1">The sequence shown here is derived from an EMBL/GenBank/DDBJ whole genome shotgun (WGS) entry which is preliminary data.</text>
</comment>
<protein>
    <submittedName>
        <fullName evidence="1">Uncharacterized protein</fullName>
    </submittedName>
</protein>
<organism evidence="1 2">
    <name type="scientific">Persea americana</name>
    <name type="common">Avocado</name>
    <dbReference type="NCBI Taxonomy" id="3435"/>
    <lineage>
        <taxon>Eukaryota</taxon>
        <taxon>Viridiplantae</taxon>
        <taxon>Streptophyta</taxon>
        <taxon>Embryophyta</taxon>
        <taxon>Tracheophyta</taxon>
        <taxon>Spermatophyta</taxon>
        <taxon>Magnoliopsida</taxon>
        <taxon>Magnoliidae</taxon>
        <taxon>Laurales</taxon>
        <taxon>Lauraceae</taxon>
        <taxon>Persea</taxon>
    </lineage>
</organism>
<keyword evidence="2" id="KW-1185">Reference proteome</keyword>
<name>A0ACC2LT69_PERAE</name>
<evidence type="ECO:0000313" key="2">
    <source>
        <dbReference type="Proteomes" id="UP001234297"/>
    </source>
</evidence>
<gene>
    <name evidence="1" type="ORF">MRB53_010859</name>
</gene>